<dbReference type="EC" id="2.5.1.54" evidence="3"/>
<dbReference type="EMBL" id="JBHSPX010000002">
    <property type="protein sequence ID" value="MFC6062038.1"/>
    <property type="molecule type" value="Genomic_DNA"/>
</dbReference>
<feature type="region of interest" description="Disordered" evidence="4">
    <location>
        <begin position="1"/>
        <end position="21"/>
    </location>
</feature>
<name>A0ABW1ME19_9ACTN</name>
<dbReference type="RefSeq" id="WP_157848863.1">
    <property type="nucleotide sequence ID" value="NZ_JBHSPX010000002.1"/>
</dbReference>
<proteinExistence type="inferred from homology"/>
<evidence type="ECO:0000313" key="5">
    <source>
        <dbReference type="EMBL" id="MFC6062038.1"/>
    </source>
</evidence>
<comment type="similarity">
    <text evidence="1 3">Belongs to the class-II DAHP synthase family.</text>
</comment>
<keyword evidence="2 3" id="KW-0808">Transferase</keyword>
<gene>
    <name evidence="5" type="ORF">ACFP4F_05725</name>
</gene>
<sequence>MTTASWRGGAGRGPGGALGSDTTSDVLSALVDRLDPQWSAGRLTFLTRLGADAVHDVLPVLLGKVAASGALGVWACDPWQGDAVHAPDGGPRRDLDAVLAEARAFAEVHRASGTYAGPHLEPGSGPAARLDLALQLAEYYRSP</sequence>
<keyword evidence="6" id="KW-1185">Reference proteome</keyword>
<reference evidence="6" key="1">
    <citation type="journal article" date="2019" name="Int. J. Syst. Evol. Microbiol.">
        <title>The Global Catalogue of Microorganisms (GCM) 10K type strain sequencing project: providing services to taxonomists for standard genome sequencing and annotation.</title>
        <authorList>
            <consortium name="The Broad Institute Genomics Platform"/>
            <consortium name="The Broad Institute Genome Sequencing Center for Infectious Disease"/>
            <person name="Wu L."/>
            <person name="Ma J."/>
        </authorList>
    </citation>
    <scope>NUCLEOTIDE SEQUENCE [LARGE SCALE GENOMIC DNA]</scope>
    <source>
        <strain evidence="6">CGMCC 1.15180</strain>
    </source>
</reference>
<dbReference type="Proteomes" id="UP001596139">
    <property type="component" value="Unassembled WGS sequence"/>
</dbReference>
<dbReference type="PANTHER" id="PTHR21337:SF0">
    <property type="entry name" value="PHOSPHO-2-DEHYDRO-3-DEOXYHEPTONATE ALDOLASE"/>
    <property type="match status" value="1"/>
</dbReference>
<dbReference type="InterPro" id="IPR013785">
    <property type="entry name" value="Aldolase_TIM"/>
</dbReference>
<comment type="caution">
    <text evidence="5">The sequence shown here is derived from an EMBL/GenBank/DDBJ whole genome shotgun (WGS) entry which is preliminary data.</text>
</comment>
<dbReference type="SUPFAM" id="SSF51569">
    <property type="entry name" value="Aldolase"/>
    <property type="match status" value="1"/>
</dbReference>
<evidence type="ECO:0000256" key="3">
    <source>
        <dbReference type="RuleBase" id="RU363071"/>
    </source>
</evidence>
<keyword evidence="3" id="KW-0057">Aromatic amino acid biosynthesis</keyword>
<dbReference type="InterPro" id="IPR002480">
    <property type="entry name" value="DAHP_synth_2"/>
</dbReference>
<organism evidence="5 6">
    <name type="scientific">Streptomyces ochraceiscleroticus</name>
    <dbReference type="NCBI Taxonomy" id="47761"/>
    <lineage>
        <taxon>Bacteria</taxon>
        <taxon>Bacillati</taxon>
        <taxon>Actinomycetota</taxon>
        <taxon>Actinomycetes</taxon>
        <taxon>Kitasatosporales</taxon>
        <taxon>Streptomycetaceae</taxon>
        <taxon>Streptomyces</taxon>
    </lineage>
</organism>
<evidence type="ECO:0000256" key="2">
    <source>
        <dbReference type="ARBA" id="ARBA00022679"/>
    </source>
</evidence>
<protein>
    <recommendedName>
        <fullName evidence="3">Phospho-2-dehydro-3-deoxyheptonate aldolase</fullName>
        <ecNumber evidence="3">2.5.1.54</ecNumber>
    </recommendedName>
</protein>
<evidence type="ECO:0000313" key="6">
    <source>
        <dbReference type="Proteomes" id="UP001596139"/>
    </source>
</evidence>
<feature type="compositionally biased region" description="Gly residues" evidence="4">
    <location>
        <begin position="8"/>
        <end position="18"/>
    </location>
</feature>
<evidence type="ECO:0000256" key="1">
    <source>
        <dbReference type="ARBA" id="ARBA00008911"/>
    </source>
</evidence>
<dbReference type="Pfam" id="PF01474">
    <property type="entry name" value="DAHP_synth_2"/>
    <property type="match status" value="1"/>
</dbReference>
<evidence type="ECO:0000256" key="4">
    <source>
        <dbReference type="SAM" id="MobiDB-lite"/>
    </source>
</evidence>
<dbReference type="PANTHER" id="PTHR21337">
    <property type="entry name" value="PHOSPHO-2-DEHYDRO-3-DEOXYHEPTONATE ALDOLASE 1, 2"/>
    <property type="match status" value="1"/>
</dbReference>
<dbReference type="GO" id="GO:0003849">
    <property type="term" value="F:3-deoxy-7-phosphoheptulonate synthase activity"/>
    <property type="evidence" value="ECO:0007669"/>
    <property type="project" value="UniProtKB-EC"/>
</dbReference>
<comment type="catalytic activity">
    <reaction evidence="3">
        <text>D-erythrose 4-phosphate + phosphoenolpyruvate + H2O = 7-phospho-2-dehydro-3-deoxy-D-arabino-heptonate + phosphate</text>
        <dbReference type="Rhea" id="RHEA:14717"/>
        <dbReference type="ChEBI" id="CHEBI:15377"/>
        <dbReference type="ChEBI" id="CHEBI:16897"/>
        <dbReference type="ChEBI" id="CHEBI:43474"/>
        <dbReference type="ChEBI" id="CHEBI:58394"/>
        <dbReference type="ChEBI" id="CHEBI:58702"/>
        <dbReference type="EC" id="2.5.1.54"/>
    </reaction>
</comment>
<accession>A0ABW1ME19</accession>
<dbReference type="Gene3D" id="3.20.20.70">
    <property type="entry name" value="Aldolase class I"/>
    <property type="match status" value="1"/>
</dbReference>
<keyword evidence="3" id="KW-0028">Amino-acid biosynthesis</keyword>
<comment type="pathway">
    <text evidence="3">Metabolic intermediate biosynthesis; chorismate biosynthesis; chorismate from D-erythrose 4-phosphate and phosphoenolpyruvate: step 1/7.</text>
</comment>